<keyword evidence="1" id="KW-0812">Transmembrane</keyword>
<evidence type="ECO:0000313" key="3">
    <source>
        <dbReference type="Proteomes" id="UP000627781"/>
    </source>
</evidence>
<evidence type="ECO:0008006" key="4">
    <source>
        <dbReference type="Google" id="ProtNLM"/>
    </source>
</evidence>
<protein>
    <recommendedName>
        <fullName evidence="4">DUF4834 domain-containing protein</fullName>
    </recommendedName>
</protein>
<dbReference type="RefSeq" id="WP_143317615.1">
    <property type="nucleotide sequence ID" value="NZ_JACSRA010000020.1"/>
</dbReference>
<sequence>MNKIDFKPILYILIGVLAIGLFFKVLPYLLIGGFVIYVVLKVYGFFKSKSIKNSNKSASYTYDTNTQSYAEDDVDTSEAIDVDYKDV</sequence>
<dbReference type="Proteomes" id="UP000627781">
    <property type="component" value="Unassembled WGS sequence"/>
</dbReference>
<proteinExistence type="predicted"/>
<accession>A0ABR8PVJ3</accession>
<keyword evidence="1" id="KW-1133">Transmembrane helix</keyword>
<organism evidence="2 3">
    <name type="scientific">Clostridium cibarium</name>
    <dbReference type="NCBI Taxonomy" id="2762247"/>
    <lineage>
        <taxon>Bacteria</taxon>
        <taxon>Bacillati</taxon>
        <taxon>Bacillota</taxon>
        <taxon>Clostridia</taxon>
        <taxon>Eubacteriales</taxon>
        <taxon>Clostridiaceae</taxon>
        <taxon>Clostridium</taxon>
    </lineage>
</organism>
<keyword evidence="1" id="KW-0472">Membrane</keyword>
<gene>
    <name evidence="2" type="ORF">H9661_12535</name>
</gene>
<evidence type="ECO:0000313" key="2">
    <source>
        <dbReference type="EMBL" id="MBD7912184.1"/>
    </source>
</evidence>
<keyword evidence="3" id="KW-1185">Reference proteome</keyword>
<evidence type="ECO:0000256" key="1">
    <source>
        <dbReference type="SAM" id="Phobius"/>
    </source>
</evidence>
<reference evidence="2 3" key="1">
    <citation type="submission" date="2020-08" db="EMBL/GenBank/DDBJ databases">
        <title>A Genomic Blueprint of the Chicken Gut Microbiome.</title>
        <authorList>
            <person name="Gilroy R."/>
            <person name="Ravi A."/>
            <person name="Getino M."/>
            <person name="Pursley I."/>
            <person name="Horton D.L."/>
            <person name="Alikhan N.-F."/>
            <person name="Baker D."/>
            <person name="Gharbi K."/>
            <person name="Hall N."/>
            <person name="Watson M."/>
            <person name="Adriaenssens E.M."/>
            <person name="Foster-Nyarko E."/>
            <person name="Jarju S."/>
            <person name="Secka A."/>
            <person name="Antonio M."/>
            <person name="Oren A."/>
            <person name="Chaudhuri R."/>
            <person name="La Ragione R.M."/>
            <person name="Hildebrand F."/>
            <person name="Pallen M.J."/>
        </authorList>
    </citation>
    <scope>NUCLEOTIDE SEQUENCE [LARGE SCALE GENOMIC DNA]</scope>
    <source>
        <strain evidence="2 3">Sa3CVN1</strain>
    </source>
</reference>
<feature type="transmembrane region" description="Helical" evidence="1">
    <location>
        <begin position="12"/>
        <end position="40"/>
    </location>
</feature>
<comment type="caution">
    <text evidence="2">The sequence shown here is derived from an EMBL/GenBank/DDBJ whole genome shotgun (WGS) entry which is preliminary data.</text>
</comment>
<name>A0ABR8PVJ3_9CLOT</name>
<dbReference type="EMBL" id="JACSRA010000020">
    <property type="protein sequence ID" value="MBD7912184.1"/>
    <property type="molecule type" value="Genomic_DNA"/>
</dbReference>